<reference evidence="2" key="1">
    <citation type="journal article" date="2023" name="G3 (Bethesda)">
        <title>Whole genome assembly and annotation of the endangered Caribbean coral Acropora cervicornis.</title>
        <authorList>
            <person name="Selwyn J.D."/>
            <person name="Vollmer S.V."/>
        </authorList>
    </citation>
    <scope>NUCLEOTIDE SEQUENCE</scope>
    <source>
        <strain evidence="2">K2</strain>
    </source>
</reference>
<evidence type="ECO:0000313" key="2">
    <source>
        <dbReference type="EMBL" id="KAK2546719.1"/>
    </source>
</evidence>
<organism evidence="2 3">
    <name type="scientific">Acropora cervicornis</name>
    <name type="common">Staghorn coral</name>
    <dbReference type="NCBI Taxonomy" id="6130"/>
    <lineage>
        <taxon>Eukaryota</taxon>
        <taxon>Metazoa</taxon>
        <taxon>Cnidaria</taxon>
        <taxon>Anthozoa</taxon>
        <taxon>Hexacorallia</taxon>
        <taxon>Scleractinia</taxon>
        <taxon>Astrocoeniina</taxon>
        <taxon>Acroporidae</taxon>
        <taxon>Acropora</taxon>
    </lineage>
</organism>
<evidence type="ECO:0000256" key="1">
    <source>
        <dbReference type="SAM" id="MobiDB-lite"/>
    </source>
</evidence>
<dbReference type="EMBL" id="JARQWQ010000315">
    <property type="protein sequence ID" value="KAK2546719.1"/>
    <property type="molecule type" value="Genomic_DNA"/>
</dbReference>
<sequence length="191" mass="22206">VLTLTARIEELENEGQQKGECEGDDVFKEAEQDARESHVREVIKKCDKKLKNYVTQPLIVPEVRQDMLPRTAVTVDVLKVLSEHLEEQYNTALDIAPEAYQCSEDLRELFYNFAYHALKTEHKQINHKMNDLEEKLNSTPTEDKEEFANLMLLQNRRKDLPMEYSRSLSDATELKLREQNNETTTPPLVIS</sequence>
<accession>A0AAD9PPP7</accession>
<gene>
    <name evidence="2" type="ORF">P5673_033657</name>
</gene>
<protein>
    <submittedName>
        <fullName evidence="2">Uncharacterized protein</fullName>
    </submittedName>
</protein>
<feature type="region of interest" description="Disordered" evidence="1">
    <location>
        <begin position="170"/>
        <end position="191"/>
    </location>
</feature>
<feature type="non-terminal residue" evidence="2">
    <location>
        <position position="1"/>
    </location>
</feature>
<keyword evidence="3" id="KW-1185">Reference proteome</keyword>
<evidence type="ECO:0000313" key="3">
    <source>
        <dbReference type="Proteomes" id="UP001249851"/>
    </source>
</evidence>
<dbReference type="Proteomes" id="UP001249851">
    <property type="component" value="Unassembled WGS sequence"/>
</dbReference>
<reference evidence="2" key="2">
    <citation type="journal article" date="2023" name="Science">
        <title>Genomic signatures of disease resistance in endangered staghorn corals.</title>
        <authorList>
            <person name="Vollmer S.V."/>
            <person name="Selwyn J.D."/>
            <person name="Despard B.A."/>
            <person name="Roesel C.L."/>
        </authorList>
    </citation>
    <scope>NUCLEOTIDE SEQUENCE</scope>
    <source>
        <strain evidence="2">K2</strain>
    </source>
</reference>
<feature type="compositionally biased region" description="Polar residues" evidence="1">
    <location>
        <begin position="181"/>
        <end position="191"/>
    </location>
</feature>
<name>A0AAD9PPP7_ACRCE</name>
<proteinExistence type="predicted"/>
<comment type="caution">
    <text evidence="2">The sequence shown here is derived from an EMBL/GenBank/DDBJ whole genome shotgun (WGS) entry which is preliminary data.</text>
</comment>
<dbReference type="AlphaFoldDB" id="A0AAD9PPP7"/>